<feature type="compositionally biased region" description="Pro residues" evidence="1">
    <location>
        <begin position="153"/>
        <end position="162"/>
    </location>
</feature>
<dbReference type="EMBL" id="BAAAPF010000059">
    <property type="protein sequence ID" value="GAA2121416.1"/>
    <property type="molecule type" value="Genomic_DNA"/>
</dbReference>
<feature type="compositionally biased region" description="Low complexity" evidence="1">
    <location>
        <begin position="79"/>
        <end position="91"/>
    </location>
</feature>
<protein>
    <recommendedName>
        <fullName evidence="4">Secreted protein</fullName>
    </recommendedName>
</protein>
<evidence type="ECO:0000313" key="2">
    <source>
        <dbReference type="EMBL" id="GAA2121416.1"/>
    </source>
</evidence>
<comment type="caution">
    <text evidence="2">The sequence shown here is derived from an EMBL/GenBank/DDBJ whole genome shotgun (WGS) entry which is preliminary data.</text>
</comment>
<feature type="region of interest" description="Disordered" evidence="1">
    <location>
        <begin position="79"/>
        <end position="110"/>
    </location>
</feature>
<evidence type="ECO:0000313" key="3">
    <source>
        <dbReference type="Proteomes" id="UP001500443"/>
    </source>
</evidence>
<dbReference type="Proteomes" id="UP001500443">
    <property type="component" value="Unassembled WGS sequence"/>
</dbReference>
<accession>A0ABN2Y411</accession>
<feature type="region of interest" description="Disordered" evidence="1">
    <location>
        <begin position="142"/>
        <end position="162"/>
    </location>
</feature>
<organism evidence="2 3">
    <name type="scientific">Streptomyces synnematoformans</name>
    <dbReference type="NCBI Taxonomy" id="415721"/>
    <lineage>
        <taxon>Bacteria</taxon>
        <taxon>Bacillati</taxon>
        <taxon>Actinomycetota</taxon>
        <taxon>Actinomycetes</taxon>
        <taxon>Kitasatosporales</taxon>
        <taxon>Streptomycetaceae</taxon>
        <taxon>Streptomyces</taxon>
    </lineage>
</organism>
<evidence type="ECO:0008006" key="4">
    <source>
        <dbReference type="Google" id="ProtNLM"/>
    </source>
</evidence>
<evidence type="ECO:0000256" key="1">
    <source>
        <dbReference type="SAM" id="MobiDB-lite"/>
    </source>
</evidence>
<keyword evidence="3" id="KW-1185">Reference proteome</keyword>
<sequence>MATLCRVPGTHVASLPRLCRAVTALLAGLAIVVLAPVFACAGAGTAHHEGGENPRGSASAVVPAPGAYAGVQPGGAVAGAAGERAGGAADDPGPPAAARPVGDNLDHLADHFDGHLDGHRGHTDCREPCCEPATALPDAVVRDDSPGLAAHPGPAPPAAAHPAPAVPGPALLRLVCVSRT</sequence>
<gene>
    <name evidence="2" type="ORF">GCM10009802_24670</name>
</gene>
<reference evidence="2 3" key="1">
    <citation type="journal article" date="2019" name="Int. J. Syst. Evol. Microbiol.">
        <title>The Global Catalogue of Microorganisms (GCM) 10K type strain sequencing project: providing services to taxonomists for standard genome sequencing and annotation.</title>
        <authorList>
            <consortium name="The Broad Institute Genomics Platform"/>
            <consortium name="The Broad Institute Genome Sequencing Center for Infectious Disease"/>
            <person name="Wu L."/>
            <person name="Ma J."/>
        </authorList>
    </citation>
    <scope>NUCLEOTIDE SEQUENCE [LARGE SCALE GENOMIC DNA]</scope>
    <source>
        <strain evidence="2 3">JCM 15481</strain>
    </source>
</reference>
<proteinExistence type="predicted"/>
<name>A0ABN2Y411_9ACTN</name>